<evidence type="ECO:0000256" key="8">
    <source>
        <dbReference type="ARBA" id="ARBA00023136"/>
    </source>
</evidence>
<dbReference type="FunFam" id="2.70.170.10:FF:000017">
    <property type="entry name" value="5-hydroxytryptamine receptor 3A"/>
    <property type="match status" value="1"/>
</dbReference>
<dbReference type="InterPro" id="IPR036719">
    <property type="entry name" value="Neuro-gated_channel_TM_sf"/>
</dbReference>
<evidence type="ECO:0000259" key="22">
    <source>
        <dbReference type="Pfam" id="PF02932"/>
    </source>
</evidence>
<feature type="chain" id="PRO_5043105109" description="Neurotransmitter-gated ion-channel ligand-binding domain-containing protein" evidence="20">
    <location>
        <begin position="19"/>
        <end position="463"/>
    </location>
</feature>
<keyword evidence="6" id="KW-0770">Synapse</keyword>
<dbReference type="Ensembl" id="ENSAOCT00000062226.1">
    <property type="protein sequence ID" value="ENSAOCP00000052112.1"/>
    <property type="gene ID" value="ENSAOCG00000032701.1"/>
</dbReference>
<evidence type="ECO:0000313" key="23">
    <source>
        <dbReference type="Ensembl" id="ENSAOCP00000052112.1"/>
    </source>
</evidence>
<accession>A0AAQ5YGR8</accession>
<evidence type="ECO:0000256" key="14">
    <source>
        <dbReference type="ARBA" id="ARBA00023303"/>
    </source>
</evidence>
<evidence type="ECO:0000313" key="24">
    <source>
        <dbReference type="Proteomes" id="UP001501940"/>
    </source>
</evidence>
<dbReference type="SUPFAM" id="SSF90112">
    <property type="entry name" value="Neurotransmitter-gated ion-channel transmembrane pore"/>
    <property type="match status" value="1"/>
</dbReference>
<evidence type="ECO:0000256" key="11">
    <source>
        <dbReference type="ARBA" id="ARBA00023180"/>
    </source>
</evidence>
<dbReference type="Gene3D" id="2.70.170.10">
    <property type="entry name" value="Neurotransmitter-gated ion-channel ligand-binding domain"/>
    <property type="match status" value="1"/>
</dbReference>
<comment type="catalytic activity">
    <reaction evidence="16">
        <text>K(+)(in) = K(+)(out)</text>
        <dbReference type="Rhea" id="RHEA:29463"/>
        <dbReference type="ChEBI" id="CHEBI:29103"/>
    </reaction>
</comment>
<dbReference type="GO" id="GO:0004888">
    <property type="term" value="F:transmembrane signaling receptor activity"/>
    <property type="evidence" value="ECO:0007669"/>
    <property type="project" value="InterPro"/>
</dbReference>
<keyword evidence="12" id="KW-0628">Postsynaptic cell membrane</keyword>
<comment type="catalytic activity">
    <reaction evidence="17">
        <text>Na(+)(in) = Na(+)(out)</text>
        <dbReference type="Rhea" id="RHEA:34963"/>
        <dbReference type="ChEBI" id="CHEBI:29101"/>
    </reaction>
</comment>
<evidence type="ECO:0000256" key="20">
    <source>
        <dbReference type="RuleBase" id="RU000687"/>
    </source>
</evidence>
<dbReference type="SUPFAM" id="SSF63712">
    <property type="entry name" value="Nicotinic receptor ligand binding domain-like"/>
    <property type="match status" value="1"/>
</dbReference>
<keyword evidence="2" id="KW-1003">Cell membrane</keyword>
<dbReference type="InterPro" id="IPR036734">
    <property type="entry name" value="Neur_chan_lig-bd_sf"/>
</dbReference>
<keyword evidence="10" id="KW-0675">Receptor</keyword>
<evidence type="ECO:0000256" key="7">
    <source>
        <dbReference type="ARBA" id="ARBA00023065"/>
    </source>
</evidence>
<keyword evidence="13" id="KW-1071">Ligand-gated ion channel</keyword>
<evidence type="ECO:0000256" key="18">
    <source>
        <dbReference type="ARBA" id="ARBA00036634"/>
    </source>
</evidence>
<evidence type="ECO:0008006" key="25">
    <source>
        <dbReference type="Google" id="ProtNLM"/>
    </source>
</evidence>
<keyword evidence="8 20" id="KW-0472">Membrane</keyword>
<keyword evidence="24" id="KW-1185">Reference proteome</keyword>
<dbReference type="Proteomes" id="UP001501940">
    <property type="component" value="Chromosome 19"/>
</dbReference>
<dbReference type="RefSeq" id="XP_035814456.1">
    <property type="nucleotide sequence ID" value="XM_035958563.2"/>
</dbReference>
<reference evidence="23" key="2">
    <citation type="submission" date="2025-08" db="UniProtKB">
        <authorList>
            <consortium name="Ensembl"/>
        </authorList>
    </citation>
    <scope>IDENTIFICATION</scope>
</reference>
<keyword evidence="3 20" id="KW-0812">Transmembrane</keyword>
<dbReference type="InterPro" id="IPR006029">
    <property type="entry name" value="Neurotrans-gated_channel_TM"/>
</dbReference>
<dbReference type="InterPro" id="IPR006202">
    <property type="entry name" value="Neur_chan_lig-bd"/>
</dbReference>
<keyword evidence="1 20" id="KW-0813">Transport</keyword>
<evidence type="ECO:0000259" key="21">
    <source>
        <dbReference type="Pfam" id="PF02931"/>
    </source>
</evidence>
<dbReference type="PRINTS" id="PR00252">
    <property type="entry name" value="NRIONCHANNEL"/>
</dbReference>
<evidence type="ECO:0000256" key="16">
    <source>
        <dbReference type="ARBA" id="ARBA00034430"/>
    </source>
</evidence>
<dbReference type="Pfam" id="PF02931">
    <property type="entry name" value="Neur_chan_LBD"/>
    <property type="match status" value="1"/>
</dbReference>
<keyword evidence="14 20" id="KW-0407">Ion channel</keyword>
<evidence type="ECO:0000256" key="15">
    <source>
        <dbReference type="ARBA" id="ARBA00034104"/>
    </source>
</evidence>
<evidence type="ECO:0000256" key="4">
    <source>
        <dbReference type="ARBA" id="ARBA00022729"/>
    </source>
</evidence>
<dbReference type="GO" id="GO:0005230">
    <property type="term" value="F:extracellular ligand-gated monoatomic ion channel activity"/>
    <property type="evidence" value="ECO:0007669"/>
    <property type="project" value="InterPro"/>
</dbReference>
<evidence type="ECO:0000256" key="10">
    <source>
        <dbReference type="ARBA" id="ARBA00023170"/>
    </source>
</evidence>
<dbReference type="PANTHER" id="PTHR18945">
    <property type="entry name" value="NEUROTRANSMITTER GATED ION CHANNEL"/>
    <property type="match status" value="1"/>
</dbReference>
<comment type="similarity">
    <text evidence="20">Belongs to the ligand-gated ion channel (TC 1.A.9) family.</text>
</comment>
<comment type="subcellular location">
    <subcellularLocation>
        <location evidence="15">Postsynaptic cell membrane</location>
        <topology evidence="15">Multi-pass membrane protein</topology>
    </subcellularLocation>
</comment>
<evidence type="ECO:0000256" key="17">
    <source>
        <dbReference type="ARBA" id="ARBA00036239"/>
    </source>
</evidence>
<feature type="transmembrane region" description="Helical" evidence="20">
    <location>
        <begin position="257"/>
        <end position="276"/>
    </location>
</feature>
<evidence type="ECO:0000256" key="19">
    <source>
        <dbReference type="ARBA" id="ARBA00037540"/>
    </source>
</evidence>
<organism evidence="23 24">
    <name type="scientific">Amphiprion ocellaris</name>
    <name type="common">Clown anemonefish</name>
    <dbReference type="NCBI Taxonomy" id="80972"/>
    <lineage>
        <taxon>Eukaryota</taxon>
        <taxon>Metazoa</taxon>
        <taxon>Chordata</taxon>
        <taxon>Craniata</taxon>
        <taxon>Vertebrata</taxon>
        <taxon>Euteleostomi</taxon>
        <taxon>Actinopterygii</taxon>
        <taxon>Neopterygii</taxon>
        <taxon>Teleostei</taxon>
        <taxon>Neoteleostei</taxon>
        <taxon>Acanthomorphata</taxon>
        <taxon>Ovalentaria</taxon>
        <taxon>Pomacentridae</taxon>
        <taxon>Amphiprion</taxon>
    </lineage>
</organism>
<evidence type="ECO:0000256" key="6">
    <source>
        <dbReference type="ARBA" id="ARBA00023018"/>
    </source>
</evidence>
<evidence type="ECO:0000256" key="2">
    <source>
        <dbReference type="ARBA" id="ARBA00022475"/>
    </source>
</evidence>
<feature type="domain" description="Neurotransmitter-gated ion-channel ligand-binding" evidence="21">
    <location>
        <begin position="85"/>
        <end position="256"/>
    </location>
</feature>
<evidence type="ECO:0000256" key="1">
    <source>
        <dbReference type="ARBA" id="ARBA00022448"/>
    </source>
</evidence>
<feature type="domain" description="Neurotransmitter-gated ion-channel transmembrane" evidence="22">
    <location>
        <begin position="264"/>
        <end position="345"/>
    </location>
</feature>
<evidence type="ECO:0000256" key="3">
    <source>
        <dbReference type="ARBA" id="ARBA00022692"/>
    </source>
</evidence>
<dbReference type="GeneID" id="111583828"/>
<keyword evidence="11" id="KW-0325">Glycoprotein</keyword>
<evidence type="ECO:0000256" key="12">
    <source>
        <dbReference type="ARBA" id="ARBA00023257"/>
    </source>
</evidence>
<evidence type="ECO:0000256" key="9">
    <source>
        <dbReference type="ARBA" id="ARBA00023157"/>
    </source>
</evidence>
<feature type="signal peptide" evidence="20">
    <location>
        <begin position="1"/>
        <end position="18"/>
    </location>
</feature>
<feature type="transmembrane region" description="Helical" evidence="20">
    <location>
        <begin position="437"/>
        <end position="458"/>
    </location>
</feature>
<feature type="transmembrane region" description="Helical" evidence="20">
    <location>
        <begin position="288"/>
        <end position="306"/>
    </location>
</feature>
<dbReference type="GeneTree" id="ENSGT00940000163471"/>
<keyword evidence="9" id="KW-1015">Disulfide bond</keyword>
<dbReference type="GO" id="GO:0045211">
    <property type="term" value="C:postsynaptic membrane"/>
    <property type="evidence" value="ECO:0007669"/>
    <property type="project" value="UniProtKB-SubCell"/>
</dbReference>
<dbReference type="InterPro" id="IPR038050">
    <property type="entry name" value="Neuro_actylchol_rec"/>
</dbReference>
<evidence type="ECO:0000256" key="13">
    <source>
        <dbReference type="ARBA" id="ARBA00023286"/>
    </source>
</evidence>
<keyword evidence="5 20" id="KW-1133">Transmembrane helix</keyword>
<sequence>MAAPTALIFLTLLVGVSSSGSTDCSYQSLLHHLNLTGSSNVQSIMRPVKNWTTSTLVQLDILLFGILDVCNGGIMEPGISNSGKINPKDEKSQTVTNHLWVSMYWTNELLTWNASDFCGINLLTIPRSMLWIPDIIIQEDASDSGSVIKGPHLTLNSSGWVFSKAQQRLTYTCQLNLVKFPFDTQSCNITFTSMSSDVHTMKLGTLTNDTALTALSELIMITKGEWSLRSMEVVRDRTTNGTKSYLIYMITLERKPMLYVVNFIIPLSYLLVLDLASFFISQSSGEKLSFKVTILLSISVLLLILQDMLPSTEDSLPWIATYCVAIFALVGISVLEAMLVSFLTELGHQCGKKAKGSENAREDIQLEEDFHKEPSGDEERGQVTPEKTYMPLDWPVAHDLLKRILDEVKAARLQAGSKDKDKNERGCCKSLALTVDYVFFFLYLITVVLFLMIVYVSWIKTGF</sequence>
<dbReference type="Gene3D" id="1.20.58.390">
    <property type="entry name" value="Neurotransmitter-gated ion-channel transmembrane domain"/>
    <property type="match status" value="1"/>
</dbReference>
<keyword evidence="7 20" id="KW-0406">Ion transport</keyword>
<dbReference type="InterPro" id="IPR006201">
    <property type="entry name" value="Neur_channel"/>
</dbReference>
<comment type="catalytic activity">
    <reaction evidence="18">
        <text>Ca(2+)(in) = Ca(2+)(out)</text>
        <dbReference type="Rhea" id="RHEA:29671"/>
        <dbReference type="ChEBI" id="CHEBI:29108"/>
    </reaction>
</comment>
<dbReference type="PROSITE" id="PS00236">
    <property type="entry name" value="NEUROTR_ION_CHANNEL"/>
    <property type="match status" value="1"/>
</dbReference>
<reference evidence="23 24" key="1">
    <citation type="submission" date="2022-01" db="EMBL/GenBank/DDBJ databases">
        <title>A chromosome-scale genome assembly of the false clownfish, Amphiprion ocellaris.</title>
        <authorList>
            <person name="Ryu T."/>
        </authorList>
    </citation>
    <scope>NUCLEOTIDE SEQUENCE [LARGE SCALE GENOMIC DNA]</scope>
</reference>
<keyword evidence="4 20" id="KW-0732">Signal</keyword>
<feature type="transmembrane region" description="Helical" evidence="20">
    <location>
        <begin position="318"/>
        <end position="343"/>
    </location>
</feature>
<proteinExistence type="inferred from homology"/>
<protein>
    <recommendedName>
        <fullName evidence="25">Neurotransmitter-gated ion-channel ligand-binding domain-containing protein</fullName>
    </recommendedName>
</protein>
<reference evidence="23" key="3">
    <citation type="submission" date="2025-09" db="UniProtKB">
        <authorList>
            <consortium name="Ensembl"/>
        </authorList>
    </citation>
    <scope>IDENTIFICATION</scope>
</reference>
<dbReference type="AlphaFoldDB" id="A0AAQ5YGR8"/>
<dbReference type="Pfam" id="PF02932">
    <property type="entry name" value="Neur_chan_memb"/>
    <property type="match status" value="1"/>
</dbReference>
<name>A0AAQ5YGR8_AMPOC</name>
<comment type="function">
    <text evidence="19">Forms serotonin (5-hydroxytryptamine/5-HT3)-activated cation-selective channel complexes, which when activated cause fast, depolarizing responses in neurons.</text>
</comment>
<dbReference type="InterPro" id="IPR018000">
    <property type="entry name" value="Neurotransmitter_ion_chnl_CS"/>
</dbReference>
<evidence type="ECO:0000256" key="5">
    <source>
        <dbReference type="ARBA" id="ARBA00022989"/>
    </source>
</evidence>